<dbReference type="AlphaFoldDB" id="A0A1B6MGH6"/>
<evidence type="ECO:0000256" key="6">
    <source>
        <dbReference type="ARBA" id="ARBA00023069"/>
    </source>
</evidence>
<protein>
    <recommendedName>
        <fullName evidence="10">MORN repeat-containing protein 5</fullName>
    </recommendedName>
</protein>
<reference evidence="9" key="1">
    <citation type="submission" date="2015-11" db="EMBL/GenBank/DDBJ databases">
        <title>De novo transcriptome assembly of four potential Pierce s Disease insect vectors from Arizona vineyards.</title>
        <authorList>
            <person name="Tassone E.E."/>
        </authorList>
    </citation>
    <scope>NUCLEOTIDE SEQUENCE</scope>
</reference>
<evidence type="ECO:0000256" key="7">
    <source>
        <dbReference type="ARBA" id="ARBA00023212"/>
    </source>
</evidence>
<keyword evidence="8" id="KW-0966">Cell projection</keyword>
<evidence type="ECO:0000256" key="1">
    <source>
        <dbReference type="ARBA" id="ARBA00004230"/>
    </source>
</evidence>
<feature type="non-terminal residue" evidence="9">
    <location>
        <position position="186"/>
    </location>
</feature>
<keyword evidence="5" id="KW-0282">Flagellum</keyword>
<gene>
    <name evidence="9" type="ORF">g.52755</name>
</gene>
<keyword evidence="6" id="KW-0969">Cilium</keyword>
<evidence type="ECO:0000313" key="9">
    <source>
        <dbReference type="EMBL" id="JAT35058.1"/>
    </source>
</evidence>
<evidence type="ECO:0008006" key="10">
    <source>
        <dbReference type="Google" id="ProtNLM"/>
    </source>
</evidence>
<sequence>KSRRMESYVSLDNVDQATEKITDSFFQTKEHNNLYIDEEIKEEDVVVLKSYFESLRDKIYGWEILEIDAELVVMFKQGNSYEGKLVNCRMHGRGKFYWADGSIYEGDFMNGEMSGEGRLQWPDMSWYEGQMLQGYRHGLGLYVQSEEFYTGSWQCGSRHGPGAMYYCSTNEVQDYYNGEWVRDCKQ</sequence>
<accession>A0A1B6MGH6</accession>
<comment type="subcellular location">
    <subcellularLocation>
        <location evidence="1">Cell projection</location>
        <location evidence="1">Cilium</location>
        <location evidence="1">Flagellum</location>
    </subcellularLocation>
    <subcellularLocation>
        <location evidence="2">Cytoplasm</location>
        <location evidence="2">Cytoskeleton</location>
        <location evidence="2">Cilium axoneme</location>
    </subcellularLocation>
</comment>
<organism evidence="9">
    <name type="scientific">Graphocephala atropunctata</name>
    <dbReference type="NCBI Taxonomy" id="36148"/>
    <lineage>
        <taxon>Eukaryota</taxon>
        <taxon>Metazoa</taxon>
        <taxon>Ecdysozoa</taxon>
        <taxon>Arthropoda</taxon>
        <taxon>Hexapoda</taxon>
        <taxon>Insecta</taxon>
        <taxon>Pterygota</taxon>
        <taxon>Neoptera</taxon>
        <taxon>Paraneoptera</taxon>
        <taxon>Hemiptera</taxon>
        <taxon>Auchenorrhyncha</taxon>
        <taxon>Membracoidea</taxon>
        <taxon>Cicadellidae</taxon>
        <taxon>Cicadellinae</taxon>
        <taxon>Cicadellini</taxon>
        <taxon>Graphocephala</taxon>
    </lineage>
</organism>
<keyword evidence="7" id="KW-0206">Cytoskeleton</keyword>
<evidence type="ECO:0000256" key="8">
    <source>
        <dbReference type="ARBA" id="ARBA00023273"/>
    </source>
</evidence>
<dbReference type="InterPro" id="IPR003409">
    <property type="entry name" value="MORN"/>
</dbReference>
<name>A0A1B6MGH6_9HEMI</name>
<dbReference type="PANTHER" id="PTHR46613">
    <property type="entry name" value="RADIAL SPOKE HEAD 10 HOMOLOG B-RELATED"/>
    <property type="match status" value="1"/>
</dbReference>
<evidence type="ECO:0000256" key="4">
    <source>
        <dbReference type="ARBA" id="ARBA00022737"/>
    </source>
</evidence>
<dbReference type="Pfam" id="PF02493">
    <property type="entry name" value="MORN"/>
    <property type="match status" value="4"/>
</dbReference>
<dbReference type="GO" id="GO:0031514">
    <property type="term" value="C:motile cilium"/>
    <property type="evidence" value="ECO:0007669"/>
    <property type="project" value="UniProtKB-SubCell"/>
</dbReference>
<evidence type="ECO:0000256" key="2">
    <source>
        <dbReference type="ARBA" id="ARBA00004430"/>
    </source>
</evidence>
<dbReference type="PANTHER" id="PTHR46613:SF1">
    <property type="entry name" value="RADIAL SPOKE HEAD 10 HOMOLOG B-RELATED"/>
    <property type="match status" value="1"/>
</dbReference>
<feature type="non-terminal residue" evidence="9">
    <location>
        <position position="1"/>
    </location>
</feature>
<proteinExistence type="predicted"/>
<dbReference type="SUPFAM" id="SSF82185">
    <property type="entry name" value="Histone H3 K4-specific methyltransferase SET7/9 N-terminal domain"/>
    <property type="match status" value="1"/>
</dbReference>
<evidence type="ECO:0000256" key="5">
    <source>
        <dbReference type="ARBA" id="ARBA00022846"/>
    </source>
</evidence>
<dbReference type="GO" id="GO:0005930">
    <property type="term" value="C:axoneme"/>
    <property type="evidence" value="ECO:0007669"/>
    <property type="project" value="UniProtKB-SubCell"/>
</dbReference>
<dbReference type="SMART" id="SM00698">
    <property type="entry name" value="MORN"/>
    <property type="match status" value="4"/>
</dbReference>
<keyword evidence="4" id="KW-0677">Repeat</keyword>
<evidence type="ECO:0000256" key="3">
    <source>
        <dbReference type="ARBA" id="ARBA00022490"/>
    </source>
</evidence>
<dbReference type="Gene3D" id="2.20.110.10">
    <property type="entry name" value="Histone H3 K4-specific methyltransferase SET7/9 N-terminal domain"/>
    <property type="match status" value="2"/>
</dbReference>
<keyword evidence="3" id="KW-0963">Cytoplasm</keyword>
<dbReference type="EMBL" id="GEBQ01004919">
    <property type="protein sequence ID" value="JAT35058.1"/>
    <property type="molecule type" value="Transcribed_RNA"/>
</dbReference>